<dbReference type="InterPro" id="IPR032942">
    <property type="entry name" value="BPI/LBP/Plunc"/>
</dbReference>
<dbReference type="EMBL" id="UYRX01000450">
    <property type="protein sequence ID" value="VDK82402.1"/>
    <property type="molecule type" value="Genomic_DNA"/>
</dbReference>
<dbReference type="Pfam" id="PF02886">
    <property type="entry name" value="LBP_BPI_CETP_C"/>
    <property type="match status" value="1"/>
</dbReference>
<accession>A0A3P6T3A1</accession>
<keyword evidence="2" id="KW-1015">Disulfide bond</keyword>
<dbReference type="Gene3D" id="3.15.20.10">
    <property type="entry name" value="Bactericidal permeability-increasing protein, domain 2"/>
    <property type="match status" value="1"/>
</dbReference>
<feature type="signal peptide" evidence="4">
    <location>
        <begin position="1"/>
        <end position="21"/>
    </location>
</feature>
<evidence type="ECO:0000256" key="2">
    <source>
        <dbReference type="ARBA" id="ARBA00023157"/>
    </source>
</evidence>
<organism evidence="6 7">
    <name type="scientific">Litomosoides sigmodontis</name>
    <name type="common">Filarial nematode worm</name>
    <dbReference type="NCBI Taxonomy" id="42156"/>
    <lineage>
        <taxon>Eukaryota</taxon>
        <taxon>Metazoa</taxon>
        <taxon>Ecdysozoa</taxon>
        <taxon>Nematoda</taxon>
        <taxon>Chromadorea</taxon>
        <taxon>Rhabditida</taxon>
        <taxon>Spirurina</taxon>
        <taxon>Spiruromorpha</taxon>
        <taxon>Filarioidea</taxon>
        <taxon>Onchocercidae</taxon>
        <taxon>Litomosoides</taxon>
    </lineage>
</organism>
<dbReference type="SMART" id="SM00328">
    <property type="entry name" value="BPI1"/>
    <property type="match status" value="1"/>
</dbReference>
<dbReference type="OrthoDB" id="5874601at2759"/>
<feature type="domain" description="Lipid-binding serum glycoprotein N-terminal" evidence="5">
    <location>
        <begin position="74"/>
        <end position="297"/>
    </location>
</feature>
<name>A0A3P6T3A1_LITSI</name>
<dbReference type="InterPro" id="IPR017943">
    <property type="entry name" value="Bactericidal_perm-incr_a/b_dom"/>
</dbReference>
<dbReference type="SUPFAM" id="SSF55394">
    <property type="entry name" value="Bactericidal permeability-increasing protein, BPI"/>
    <property type="match status" value="2"/>
</dbReference>
<dbReference type="GO" id="GO:0005615">
    <property type="term" value="C:extracellular space"/>
    <property type="evidence" value="ECO:0007669"/>
    <property type="project" value="TreeGrafter"/>
</dbReference>
<dbReference type="OMA" id="NGCITIS"/>
<evidence type="ECO:0000256" key="4">
    <source>
        <dbReference type="SAM" id="SignalP"/>
    </source>
</evidence>
<proteinExistence type="inferred from homology"/>
<dbReference type="GO" id="GO:0008289">
    <property type="term" value="F:lipid binding"/>
    <property type="evidence" value="ECO:0007669"/>
    <property type="project" value="InterPro"/>
</dbReference>
<dbReference type="PANTHER" id="PTHR10504">
    <property type="entry name" value="BACTERICIDAL PERMEABILITY-INCREASING BPI PROTEIN-RELATED"/>
    <property type="match status" value="1"/>
</dbReference>
<keyword evidence="4" id="KW-0732">Signal</keyword>
<evidence type="ECO:0000256" key="3">
    <source>
        <dbReference type="SAM" id="MobiDB-lite"/>
    </source>
</evidence>
<protein>
    <recommendedName>
        <fullName evidence="5">Lipid-binding serum glycoprotein N-terminal domain-containing protein</fullName>
    </recommendedName>
</protein>
<sequence>MNAIIVMRIFFLVIGQFGGKAEYLDGDVQLRPLSSTPSAGQLQSRRCIGNMLMMEITVYIRFSAIPSLPGLEIRINSKGFLYASLLAGAIVNNEIKRFRLQPLKQCFQRFNGCITISNLVISRYRCSQLTFLHPSPPNRIVLIVRNLDLEAKAKVNGDIGVVLPIKLDHTVYSRIRQISATVQFTIHHRLNGSLYVRIVECYLSAGFSDVSLDDDGLVGNIFNGYFRGTAAEQIRRQLPITVCEMIQNAVEEKINAPLHTLPKHSKLINIAKKIINSITLANLSNKCHTSLCMEKVRSHGKITHFSTVTKSLNILSTVPDLRTSDEPRHLSSLTHTQALRNVTSSSLWSTSQVNVYRMDSSTFLDPCAGCNFNDKSILSYNFNDFEKYIDKVLANTVLNMSLIKVSATPDHFQLGLRANFGSKGKVDEMPFQPLPMHFPTFSDERSKQISNAIVFQIDPETPKLGGLLKTTCSDEHYDDFDDFDINMGDEGFDDNSNTTVLLANFMKSRRRRSAMSDSDGSDKSDKAESKEDEDIFGDLGVCIGDIMPAVRDKYPRKLIHIRIGSRRAPTIALLAENDGKARIDLELEAVLYIDDSGENVGTMLISSVIDGNVRISGNRISILIEIQSLKLVDKEDTLGLPPDALDNLANLAKDIIAQTANNELANGFLVELATGRLPYKLVKPKFAIIDHAIHIATDFSIPASTLGITSSSICQRF</sequence>
<evidence type="ECO:0000259" key="5">
    <source>
        <dbReference type="SMART" id="SM00328"/>
    </source>
</evidence>
<dbReference type="AlphaFoldDB" id="A0A3P6T3A1"/>
<feature type="region of interest" description="Disordered" evidence="3">
    <location>
        <begin position="512"/>
        <end position="531"/>
    </location>
</feature>
<dbReference type="Gene3D" id="3.15.10.10">
    <property type="entry name" value="Bactericidal permeability-increasing protein, domain 1"/>
    <property type="match status" value="1"/>
</dbReference>
<evidence type="ECO:0000256" key="1">
    <source>
        <dbReference type="ARBA" id="ARBA00007292"/>
    </source>
</evidence>
<feature type="compositionally biased region" description="Basic and acidic residues" evidence="3">
    <location>
        <begin position="520"/>
        <end position="529"/>
    </location>
</feature>
<dbReference type="Proteomes" id="UP000277928">
    <property type="component" value="Unassembled WGS sequence"/>
</dbReference>
<comment type="similarity">
    <text evidence="1">Belongs to the BPI/LBP/Plunc superfamily. BPI/LBP family.</text>
</comment>
<gene>
    <name evidence="6" type="ORF">NLS_LOCUS5737</name>
</gene>
<dbReference type="STRING" id="42156.A0A3P6T3A1"/>
<evidence type="ECO:0000313" key="7">
    <source>
        <dbReference type="Proteomes" id="UP000277928"/>
    </source>
</evidence>
<dbReference type="PANTHER" id="PTHR10504:SF144">
    <property type="entry name" value="BPI1 DOMAIN-CONTAINING PROTEIN"/>
    <property type="match status" value="1"/>
</dbReference>
<evidence type="ECO:0000313" key="6">
    <source>
        <dbReference type="EMBL" id="VDK82402.1"/>
    </source>
</evidence>
<feature type="chain" id="PRO_5018052748" description="Lipid-binding serum glycoprotein N-terminal domain-containing protein" evidence="4">
    <location>
        <begin position="22"/>
        <end position="717"/>
    </location>
</feature>
<reference evidence="6 7" key="1">
    <citation type="submission" date="2018-08" db="EMBL/GenBank/DDBJ databases">
        <authorList>
            <person name="Laetsch R D."/>
            <person name="Stevens L."/>
            <person name="Kumar S."/>
            <person name="Blaxter L. M."/>
        </authorList>
    </citation>
    <scope>NUCLEOTIDE SEQUENCE [LARGE SCALE GENOMIC DNA]</scope>
</reference>
<keyword evidence="7" id="KW-1185">Reference proteome</keyword>
<dbReference type="InterPro" id="IPR017942">
    <property type="entry name" value="Lipid-bd_serum_glycop_N"/>
</dbReference>
<dbReference type="InterPro" id="IPR001124">
    <property type="entry name" value="Lipid-bd_serum_glycop_C"/>
</dbReference>